<dbReference type="AlphaFoldDB" id="A0A1J4NBA0"/>
<evidence type="ECO:0000313" key="3">
    <source>
        <dbReference type="Proteomes" id="UP000033772"/>
    </source>
</evidence>
<dbReference type="Proteomes" id="UP000033772">
    <property type="component" value="Unassembled WGS sequence"/>
</dbReference>
<feature type="region of interest" description="Disordered" evidence="1">
    <location>
        <begin position="37"/>
        <end position="73"/>
    </location>
</feature>
<gene>
    <name evidence="2" type="ORF">UG56_000765</name>
</gene>
<reference evidence="2" key="1">
    <citation type="submission" date="2016-10" db="EMBL/GenBank/DDBJ databases">
        <title>Draft Genome Sequence of Nocardioides luteus Strain BAFB, an Alkane-Degrading Bacterium Isolated from JP-7 Polluted Soil.</title>
        <authorList>
            <person name="Brown L."/>
            <person name="Ruiz O.N."/>
            <person name="Gunasekera T."/>
        </authorList>
    </citation>
    <scope>NUCLEOTIDE SEQUENCE [LARGE SCALE GENOMIC DNA]</scope>
    <source>
        <strain evidence="2">BAFB</strain>
    </source>
</reference>
<feature type="compositionally biased region" description="Low complexity" evidence="1">
    <location>
        <begin position="39"/>
        <end position="73"/>
    </location>
</feature>
<accession>A0A1J4NBA0</accession>
<protein>
    <submittedName>
        <fullName evidence="2">Uncharacterized protein</fullName>
    </submittedName>
</protein>
<dbReference type="STRING" id="1844.UG56_000765"/>
<name>A0A1J4NBA0_9ACTN</name>
<evidence type="ECO:0000313" key="2">
    <source>
        <dbReference type="EMBL" id="OIJ28795.1"/>
    </source>
</evidence>
<dbReference type="RefSeq" id="WP_143054850.1">
    <property type="nucleotide sequence ID" value="NZ_JZDQ02000001.1"/>
</dbReference>
<sequence length="73" mass="7868">MLYDDIVAEFRWSPEQMSAPFDLRAADEVIRKRIEGRRSSAQAAGRQQAARVRQSTGASATGATGGKVATDKA</sequence>
<organism evidence="2 3">
    <name type="scientific">Nocardioides luteus</name>
    <dbReference type="NCBI Taxonomy" id="1844"/>
    <lineage>
        <taxon>Bacteria</taxon>
        <taxon>Bacillati</taxon>
        <taxon>Actinomycetota</taxon>
        <taxon>Actinomycetes</taxon>
        <taxon>Propionibacteriales</taxon>
        <taxon>Nocardioidaceae</taxon>
        <taxon>Nocardioides</taxon>
    </lineage>
</organism>
<evidence type="ECO:0000256" key="1">
    <source>
        <dbReference type="SAM" id="MobiDB-lite"/>
    </source>
</evidence>
<comment type="caution">
    <text evidence="2">The sequence shown here is derived from an EMBL/GenBank/DDBJ whole genome shotgun (WGS) entry which is preliminary data.</text>
</comment>
<dbReference type="OrthoDB" id="3786675at2"/>
<keyword evidence="3" id="KW-1185">Reference proteome</keyword>
<dbReference type="EMBL" id="JZDQ02000001">
    <property type="protein sequence ID" value="OIJ28795.1"/>
    <property type="molecule type" value="Genomic_DNA"/>
</dbReference>
<proteinExistence type="predicted"/>